<comment type="caution">
    <text evidence="1">The sequence shown here is derived from an EMBL/GenBank/DDBJ whole genome shotgun (WGS) entry which is preliminary data.</text>
</comment>
<dbReference type="RefSeq" id="WP_341628694.1">
    <property type="nucleotide sequence ID" value="NZ_JBAKBA010000036.1"/>
</dbReference>
<evidence type="ECO:0000313" key="1">
    <source>
        <dbReference type="EMBL" id="MEL0660225.1"/>
    </source>
</evidence>
<accession>A0ABU9HE96</accession>
<dbReference type="Proteomes" id="UP001366060">
    <property type="component" value="Unassembled WGS sequence"/>
</dbReference>
<name>A0ABU9HE96_9GAMM</name>
<sequence>MRFSHKDKKDSRVAKQSTYAFDYPSKLDQAPKEQGAFVLLNESSDVMYVGVASANCFEKTLAALIDTIATDKVVAYRWFVTECENSAKSLAQDWISKYQPNNQNIR</sequence>
<gene>
    <name evidence="1" type="ORF">V6255_13895</name>
</gene>
<reference evidence="1 2" key="1">
    <citation type="submission" date="2024-02" db="EMBL/GenBank/DDBJ databases">
        <title>Bacteria isolated from the canopy kelp, Nereocystis luetkeana.</title>
        <authorList>
            <person name="Pfister C.A."/>
            <person name="Younker I.T."/>
            <person name="Light S.H."/>
        </authorList>
    </citation>
    <scope>NUCLEOTIDE SEQUENCE [LARGE SCALE GENOMIC DNA]</scope>
    <source>
        <strain evidence="1 2">TI.2.07</strain>
    </source>
</reference>
<dbReference type="EMBL" id="JBAKBA010000036">
    <property type="protein sequence ID" value="MEL0660225.1"/>
    <property type="molecule type" value="Genomic_DNA"/>
</dbReference>
<organism evidence="1 2">
    <name type="scientific">Psychromonas arctica</name>
    <dbReference type="NCBI Taxonomy" id="168275"/>
    <lineage>
        <taxon>Bacteria</taxon>
        <taxon>Pseudomonadati</taxon>
        <taxon>Pseudomonadota</taxon>
        <taxon>Gammaproteobacteria</taxon>
        <taxon>Alteromonadales</taxon>
        <taxon>Psychromonadaceae</taxon>
        <taxon>Psychromonas</taxon>
    </lineage>
</organism>
<proteinExistence type="predicted"/>
<evidence type="ECO:0000313" key="2">
    <source>
        <dbReference type="Proteomes" id="UP001366060"/>
    </source>
</evidence>
<keyword evidence="2" id="KW-1185">Reference proteome</keyword>
<protein>
    <submittedName>
        <fullName evidence="1">Uncharacterized protein</fullName>
    </submittedName>
</protein>